<accession>A0A4P6ZFZ7</accession>
<dbReference type="GO" id="GO:1990351">
    <property type="term" value="C:transporter complex"/>
    <property type="evidence" value="ECO:0007669"/>
    <property type="project" value="TreeGrafter"/>
</dbReference>
<evidence type="ECO:0000256" key="1">
    <source>
        <dbReference type="ARBA" id="ARBA00023237"/>
    </source>
</evidence>
<organism evidence="4 5">
    <name type="scientific">Chryseobacterium salivictor</name>
    <dbReference type="NCBI Taxonomy" id="2547600"/>
    <lineage>
        <taxon>Bacteria</taxon>
        <taxon>Pseudomonadati</taxon>
        <taxon>Bacteroidota</taxon>
        <taxon>Flavobacteriia</taxon>
        <taxon>Flavobacteriales</taxon>
        <taxon>Weeksellaceae</taxon>
        <taxon>Chryseobacterium group</taxon>
        <taxon>Chryseobacterium</taxon>
    </lineage>
</organism>
<reference evidence="4 5" key="1">
    <citation type="submission" date="2019-03" db="EMBL/GenBank/DDBJ databases">
        <authorList>
            <person name="Kim H."/>
            <person name="Yu S.-M."/>
        </authorList>
    </citation>
    <scope>NUCLEOTIDE SEQUENCE [LARGE SCALE GENOMIC DNA]</scope>
    <source>
        <strain evidence="4 5">NBC122</strain>
    </source>
</reference>
<feature type="signal peptide" evidence="2">
    <location>
        <begin position="1"/>
        <end position="17"/>
    </location>
</feature>
<feature type="chain" id="PRO_5020807609" evidence="2">
    <location>
        <begin position="18"/>
        <end position="578"/>
    </location>
</feature>
<dbReference type="Gene3D" id="2.60.450.10">
    <property type="entry name" value="Lipopolysaccharide (LPS) transport protein A like domain"/>
    <property type="match status" value="3"/>
</dbReference>
<evidence type="ECO:0000256" key="2">
    <source>
        <dbReference type="SAM" id="SignalP"/>
    </source>
</evidence>
<gene>
    <name evidence="4" type="primary">lptD_2</name>
    <name evidence="4" type="ORF">NBC122_01765</name>
</gene>
<dbReference type="AlphaFoldDB" id="A0A4P6ZFZ7"/>
<evidence type="ECO:0000313" key="4">
    <source>
        <dbReference type="EMBL" id="QBO58580.1"/>
    </source>
</evidence>
<feature type="domain" description="Organic solvent tolerance-like N-terminal" evidence="3">
    <location>
        <begin position="43"/>
        <end position="197"/>
    </location>
</feature>
<keyword evidence="1" id="KW-0998">Cell outer membrane</keyword>
<dbReference type="PANTHER" id="PTHR30189:SF1">
    <property type="entry name" value="LPS-ASSEMBLY PROTEIN LPTD"/>
    <property type="match status" value="1"/>
</dbReference>
<keyword evidence="1" id="KW-0472">Membrane</keyword>
<dbReference type="InterPro" id="IPR005653">
    <property type="entry name" value="OstA-like_N"/>
</dbReference>
<dbReference type="PANTHER" id="PTHR30189">
    <property type="entry name" value="LPS-ASSEMBLY PROTEIN"/>
    <property type="match status" value="1"/>
</dbReference>
<dbReference type="EMBL" id="CP037954">
    <property type="protein sequence ID" value="QBO58580.1"/>
    <property type="molecule type" value="Genomic_DNA"/>
</dbReference>
<dbReference type="KEGG" id="csal:NBC122_01765"/>
<dbReference type="Pfam" id="PF13100">
    <property type="entry name" value="OstA_2"/>
    <property type="match status" value="1"/>
</dbReference>
<sequence length="578" mass="65893">MKKIFVFFLFISAHVFAQINTQPNQDLVKDPFFNNPKKGVSTEKVKLIHSDFFQKALDKYQGNPYFSGNVQFAHQGSVLTADEVIFYQEQNFVKAIGNVKLQNADGSVITSGEMEYDGNTQKGIARKNVLLTDPGQTIKTETLYYDRISNKAYFNTGGTITKDGNVMYTKSATYDLNSRLIDFSGNVKIDNPEYTVEGVNIIQNQNTNTATFNGATTITNKKNPANLIYTEKGTYNMNSKEVYLKKNSRIHYNGKILTGDDMYFNQITGFGTAKGNVTLRDPLEKRYMKGGYGEIYEKKDSAMMTDKPYAVKILEKDSMYFSADRILAYQKVDEQNPLKKKSFLRAYKKARMFKSNIQVRADSLSFNETDGIMHLDGKPIAWSGEKQITGDKIEAYFDTEKEFIDSLRVIGNAFAISKVDSLSLKDEFHQVKGKLMTVYYKENEIKLAKVIGNAQSITYADDQNEKTKEVERIGVALSTCGTIEAEFEDRKVQIISCNIGANTDIYPMSLISHEQRFFPDFNWNTKDRLRTWRDIFVETPDYPEIKYEADDALYNAAQKAINDEKAKEEAKKPKRVRK</sequence>
<evidence type="ECO:0000313" key="5">
    <source>
        <dbReference type="Proteomes" id="UP000294419"/>
    </source>
</evidence>
<dbReference type="InterPro" id="IPR050218">
    <property type="entry name" value="LptD"/>
</dbReference>
<dbReference type="GO" id="GO:0009279">
    <property type="term" value="C:cell outer membrane"/>
    <property type="evidence" value="ECO:0007669"/>
    <property type="project" value="TreeGrafter"/>
</dbReference>
<keyword evidence="5" id="KW-1185">Reference proteome</keyword>
<dbReference type="OrthoDB" id="9805931at2"/>
<evidence type="ECO:0000259" key="3">
    <source>
        <dbReference type="Pfam" id="PF13100"/>
    </source>
</evidence>
<protein>
    <submittedName>
        <fullName evidence="4">LPS-assembly protein LptD</fullName>
    </submittedName>
</protein>
<name>A0A4P6ZFZ7_9FLAO</name>
<dbReference type="Proteomes" id="UP000294419">
    <property type="component" value="Chromosome"/>
</dbReference>
<dbReference type="RefSeq" id="WP_133439998.1">
    <property type="nucleotide sequence ID" value="NZ_CP037954.1"/>
</dbReference>
<proteinExistence type="predicted"/>
<keyword evidence="2" id="KW-0732">Signal</keyword>